<name>A0A183PQ03_9TREM</name>
<evidence type="ECO:0000313" key="1">
    <source>
        <dbReference type="EMBL" id="VDP71316.1"/>
    </source>
</evidence>
<accession>A0A183PQ03</accession>
<proteinExistence type="predicted"/>
<gene>
    <name evidence="1" type="ORF">SMTD_LOCUS16437</name>
</gene>
<evidence type="ECO:0000313" key="2">
    <source>
        <dbReference type="Proteomes" id="UP000269396"/>
    </source>
</evidence>
<sequence length="69" mass="7833">MYFSNLDLIKSTPVDFIKLPTRSPSVLEVQLVLVSHLFTPYSSIRLITSTFPTIFTLSSELFTIPVEIK</sequence>
<reference evidence="1 2" key="1">
    <citation type="submission" date="2018-11" db="EMBL/GenBank/DDBJ databases">
        <authorList>
            <consortium name="Pathogen Informatics"/>
        </authorList>
    </citation>
    <scope>NUCLEOTIDE SEQUENCE [LARGE SCALE GENOMIC DNA]</scope>
    <source>
        <strain>Denwood</strain>
        <strain evidence="2">Zambia</strain>
    </source>
</reference>
<organism evidence="1 2">
    <name type="scientific">Schistosoma mattheei</name>
    <dbReference type="NCBI Taxonomy" id="31246"/>
    <lineage>
        <taxon>Eukaryota</taxon>
        <taxon>Metazoa</taxon>
        <taxon>Spiralia</taxon>
        <taxon>Lophotrochozoa</taxon>
        <taxon>Platyhelminthes</taxon>
        <taxon>Trematoda</taxon>
        <taxon>Digenea</taxon>
        <taxon>Strigeidida</taxon>
        <taxon>Schistosomatoidea</taxon>
        <taxon>Schistosomatidae</taxon>
        <taxon>Schistosoma</taxon>
    </lineage>
</organism>
<dbReference type="AlphaFoldDB" id="A0A183PQ03"/>
<keyword evidence="2" id="KW-1185">Reference proteome</keyword>
<dbReference type="Proteomes" id="UP000269396">
    <property type="component" value="Unassembled WGS sequence"/>
</dbReference>
<protein>
    <submittedName>
        <fullName evidence="1">Uncharacterized protein</fullName>
    </submittedName>
</protein>
<dbReference type="EMBL" id="UZAL01037177">
    <property type="protein sequence ID" value="VDP71316.1"/>
    <property type="molecule type" value="Genomic_DNA"/>
</dbReference>